<reference evidence="10 11" key="1">
    <citation type="journal article" date="2012" name="Eukaryot. Cell">
        <title>Draft genome sequence of CBS 2479, the standard type strain of Trichosporon asahii.</title>
        <authorList>
            <person name="Yang R.Y."/>
            <person name="Li H.T."/>
            <person name="Zhu H."/>
            <person name="Zhou G.P."/>
            <person name="Wang M."/>
            <person name="Wang L."/>
        </authorList>
    </citation>
    <scope>NUCLEOTIDE SEQUENCE [LARGE SCALE GENOMIC DNA]</scope>
    <source>
        <strain evidence="11">ATCC 90039 / CBS 2479 / JCM 2466 / KCTC 7840 / NCYC 2677 / UAMH 7654</strain>
    </source>
</reference>
<dbReference type="OrthoDB" id="1608002at2759"/>
<evidence type="ECO:0000256" key="3">
    <source>
        <dbReference type="ARBA" id="ARBA00022490"/>
    </source>
</evidence>
<evidence type="ECO:0000256" key="2">
    <source>
        <dbReference type="ARBA" id="ARBA00010337"/>
    </source>
</evidence>
<dbReference type="Proteomes" id="UP000002748">
    <property type="component" value="Unassembled WGS sequence"/>
</dbReference>
<evidence type="ECO:0000256" key="7">
    <source>
        <dbReference type="SAM" id="MobiDB-lite"/>
    </source>
</evidence>
<comment type="subcellular location">
    <subcellularLocation>
        <location evidence="1 6">Cytoplasm</location>
        <location evidence="1 6">Cytoskeleton</location>
        <location evidence="1 6">Microtubule organizing center</location>
    </subcellularLocation>
</comment>
<dbReference type="GO" id="GO:0031122">
    <property type="term" value="P:cytoplasmic microtubule organization"/>
    <property type="evidence" value="ECO:0007669"/>
    <property type="project" value="TreeGrafter"/>
</dbReference>
<accession>J6F6X9</accession>
<dbReference type="RefSeq" id="XP_014182164.1">
    <property type="nucleotide sequence ID" value="XM_014326689.1"/>
</dbReference>
<dbReference type="Pfam" id="PF04130">
    <property type="entry name" value="GCP_C_terminal"/>
    <property type="match status" value="1"/>
</dbReference>
<dbReference type="PANTHER" id="PTHR19302:SF27">
    <property type="entry name" value="GAMMA-TUBULIN COMPLEX COMPONENT 4"/>
    <property type="match status" value="1"/>
</dbReference>
<organism evidence="10 11">
    <name type="scientific">Trichosporon asahii var. asahii (strain ATCC 90039 / CBS 2479 / JCM 2466 / KCTC 7840 / NBRC 103889/ NCYC 2677 / UAMH 7654)</name>
    <name type="common">Yeast</name>
    <dbReference type="NCBI Taxonomy" id="1186058"/>
    <lineage>
        <taxon>Eukaryota</taxon>
        <taxon>Fungi</taxon>
        <taxon>Dikarya</taxon>
        <taxon>Basidiomycota</taxon>
        <taxon>Agaricomycotina</taxon>
        <taxon>Tremellomycetes</taxon>
        <taxon>Trichosporonales</taxon>
        <taxon>Trichosporonaceae</taxon>
        <taxon>Trichosporon</taxon>
    </lineage>
</organism>
<evidence type="ECO:0000256" key="5">
    <source>
        <dbReference type="ARBA" id="ARBA00023212"/>
    </source>
</evidence>
<keyword evidence="5 6" id="KW-0206">Cytoskeleton</keyword>
<gene>
    <name evidence="10" type="ORF">A1Q1_07677</name>
</gene>
<dbReference type="GeneID" id="25991189"/>
<evidence type="ECO:0000256" key="6">
    <source>
        <dbReference type="RuleBase" id="RU363050"/>
    </source>
</evidence>
<evidence type="ECO:0000259" key="9">
    <source>
        <dbReference type="Pfam" id="PF17681"/>
    </source>
</evidence>
<protein>
    <recommendedName>
        <fullName evidence="6">Spindle pole body component</fullName>
    </recommendedName>
</protein>
<feature type="domain" description="Gamma tubulin complex component C-terminal" evidence="8">
    <location>
        <begin position="321"/>
        <end position="747"/>
    </location>
</feature>
<dbReference type="EMBL" id="ALBS01000074">
    <property type="protein sequence ID" value="EJT51082.1"/>
    <property type="molecule type" value="Genomic_DNA"/>
</dbReference>
<dbReference type="GO" id="GO:0000930">
    <property type="term" value="C:gamma-tubulin complex"/>
    <property type="evidence" value="ECO:0007669"/>
    <property type="project" value="TreeGrafter"/>
</dbReference>
<dbReference type="GO" id="GO:0051011">
    <property type="term" value="F:microtubule minus-end binding"/>
    <property type="evidence" value="ECO:0007669"/>
    <property type="project" value="TreeGrafter"/>
</dbReference>
<dbReference type="InterPro" id="IPR041470">
    <property type="entry name" value="GCP_N"/>
</dbReference>
<dbReference type="GO" id="GO:0043015">
    <property type="term" value="F:gamma-tubulin binding"/>
    <property type="evidence" value="ECO:0007669"/>
    <property type="project" value="InterPro"/>
</dbReference>
<evidence type="ECO:0000313" key="10">
    <source>
        <dbReference type="EMBL" id="EJT51082.1"/>
    </source>
</evidence>
<dbReference type="GO" id="GO:0007020">
    <property type="term" value="P:microtubule nucleation"/>
    <property type="evidence" value="ECO:0007669"/>
    <property type="project" value="InterPro"/>
</dbReference>
<dbReference type="GO" id="GO:0000278">
    <property type="term" value="P:mitotic cell cycle"/>
    <property type="evidence" value="ECO:0007669"/>
    <property type="project" value="TreeGrafter"/>
</dbReference>
<dbReference type="KEGG" id="tasa:A1Q1_07677"/>
<dbReference type="GO" id="GO:0044732">
    <property type="term" value="C:mitotic spindle pole body"/>
    <property type="evidence" value="ECO:0007669"/>
    <property type="project" value="TreeGrafter"/>
</dbReference>
<dbReference type="PANTHER" id="PTHR19302">
    <property type="entry name" value="GAMMA TUBULIN COMPLEX PROTEIN"/>
    <property type="match status" value="1"/>
</dbReference>
<dbReference type="HOGENOM" id="CLU_009597_0_0_1"/>
<dbReference type="GO" id="GO:0005874">
    <property type="term" value="C:microtubule"/>
    <property type="evidence" value="ECO:0007669"/>
    <property type="project" value="UniProtKB-KW"/>
</dbReference>
<evidence type="ECO:0000256" key="1">
    <source>
        <dbReference type="ARBA" id="ARBA00004267"/>
    </source>
</evidence>
<dbReference type="Pfam" id="PF17681">
    <property type="entry name" value="GCP_N_terminal"/>
    <property type="match status" value="1"/>
</dbReference>
<comment type="caution">
    <text evidence="10">The sequence shown here is derived from an EMBL/GenBank/DDBJ whole genome shotgun (WGS) entry which is preliminary data.</text>
</comment>
<dbReference type="InterPro" id="IPR040457">
    <property type="entry name" value="GCP_C"/>
</dbReference>
<dbReference type="GO" id="GO:0000922">
    <property type="term" value="C:spindle pole"/>
    <property type="evidence" value="ECO:0007669"/>
    <property type="project" value="InterPro"/>
</dbReference>
<evidence type="ECO:0000259" key="8">
    <source>
        <dbReference type="Pfam" id="PF04130"/>
    </source>
</evidence>
<evidence type="ECO:0000256" key="4">
    <source>
        <dbReference type="ARBA" id="ARBA00022701"/>
    </source>
</evidence>
<feature type="domain" description="Gamma tubulin complex component protein N-terminal" evidence="9">
    <location>
        <begin position="2"/>
        <end position="310"/>
    </location>
</feature>
<name>J6F6X9_TRIAS</name>
<dbReference type="GO" id="GO:0051225">
    <property type="term" value="P:spindle assembly"/>
    <property type="evidence" value="ECO:0007669"/>
    <property type="project" value="TreeGrafter"/>
</dbReference>
<keyword evidence="3 6" id="KW-0963">Cytoplasm</keyword>
<dbReference type="InterPro" id="IPR042241">
    <property type="entry name" value="GCP_C_sf"/>
</dbReference>
<feature type="compositionally biased region" description="Pro residues" evidence="7">
    <location>
        <begin position="563"/>
        <end position="574"/>
    </location>
</feature>
<feature type="region of interest" description="Disordered" evidence="7">
    <location>
        <begin position="688"/>
        <end position="710"/>
    </location>
</feature>
<dbReference type="AlphaFoldDB" id="J6F6X9"/>
<dbReference type="Gene3D" id="1.20.120.1900">
    <property type="entry name" value="Gamma-tubulin complex, C-terminal domain"/>
    <property type="match status" value="1"/>
</dbReference>
<dbReference type="VEuPathDB" id="FungiDB:A1Q1_07677"/>
<feature type="region of interest" description="Disordered" evidence="7">
    <location>
        <begin position="543"/>
        <end position="582"/>
    </location>
</feature>
<dbReference type="InterPro" id="IPR007259">
    <property type="entry name" value="GCP"/>
</dbReference>
<evidence type="ECO:0000313" key="11">
    <source>
        <dbReference type="Proteomes" id="UP000002748"/>
    </source>
</evidence>
<proteinExistence type="inferred from homology"/>
<keyword evidence="4 6" id="KW-0493">Microtubule</keyword>
<sequence>MLAELLLVLGGHPSSLFLSTGVSPELASYLHPGEVASLNTLCSLAANYTRVREWCEVTQAEARAAILASSRRKGKEREREGREPGQYVAVLAGAVREVLEEYESLLVETEALVLSRDPGTVQPSEDKDGQGYVPLSLLLATFDAWHAPMAALSALVTHLEEESTPGELMQHLSEQSATGHPTLRRVFTQLLQRLWDLWLTHLVVFLLDGVASDASSPSSPALGLDAGADPPHRLYKLNADLLPRSVGGPTRESILYVGRVAATLKREGRALPRSLVEKTRRDIMASKPEELDAAVQRARAEVGEWLWRHVLTGEQVAEAIESFANYFLTRDGEFAVNAIREISRLRRDRLLLSNPNSSSSVIRAHDLDLAMLRASLGTAAEADRALEHLSWSMPAGPLRPLSRPAEDDGTIRGLFSPALLGTPISLSAEVKWPLDLFMTPPAVQAYGDMHAYLYAIRDAHMRVLECWSALSGAQRRRRQYTGIDEGGAGAERDERVRLARQAWGTVRAMLFFLDQLLGHFMTDIVGVQHKRLLEQIRPHVPAPGPVHARARGLSNVRAGTPTPGTPRNPRPRPSTPGLGTPGLAPDAPAYLDFLTLRQMHARHLAFLREGLFIAERDSAQLIRDILDTCKRFAGLVERWGGDVLPELLLDDSNDRVSERARAVAEISDSLHEQMGEFFRLLLESQSPTEKEAGGGGASMTRGSLTRASTSRARVTQIMAVNSGGDAEGDGLMARHVEQLLLRLDFNGVLTQWQEGKDENVLPPRDLP</sequence>
<feature type="compositionally biased region" description="Polar residues" evidence="7">
    <location>
        <begin position="700"/>
        <end position="710"/>
    </location>
</feature>
<comment type="similarity">
    <text evidence="2 6">Belongs to the TUBGCP family.</text>
</comment>
<dbReference type="GO" id="GO:0051321">
    <property type="term" value="P:meiotic cell cycle"/>
    <property type="evidence" value="ECO:0007669"/>
    <property type="project" value="TreeGrafter"/>
</dbReference>